<feature type="compositionally biased region" description="Pro residues" evidence="2">
    <location>
        <begin position="181"/>
        <end position="193"/>
    </location>
</feature>
<keyword evidence="3" id="KW-0812">Transmembrane</keyword>
<dbReference type="EMBL" id="VLLF01000001">
    <property type="protein sequence ID" value="TWI93083.1"/>
    <property type="molecule type" value="Genomic_DNA"/>
</dbReference>
<protein>
    <recommendedName>
        <fullName evidence="6">Sporulation related protein</fullName>
    </recommendedName>
</protein>
<name>A0A562TI95_9HYPH</name>
<evidence type="ECO:0008006" key="6">
    <source>
        <dbReference type="Google" id="ProtNLM"/>
    </source>
</evidence>
<keyword evidence="5" id="KW-1185">Reference proteome</keyword>
<evidence type="ECO:0000256" key="2">
    <source>
        <dbReference type="SAM" id="MobiDB-lite"/>
    </source>
</evidence>
<dbReference type="AlphaFoldDB" id="A0A562TI95"/>
<feature type="coiled-coil region" evidence="1">
    <location>
        <begin position="126"/>
        <end position="167"/>
    </location>
</feature>
<reference evidence="4 5" key="1">
    <citation type="submission" date="2019-07" db="EMBL/GenBank/DDBJ databases">
        <title>Genomic Encyclopedia of Archaeal and Bacterial Type Strains, Phase II (KMG-II): from individual species to whole genera.</title>
        <authorList>
            <person name="Goeker M."/>
        </authorList>
    </citation>
    <scope>NUCLEOTIDE SEQUENCE [LARGE SCALE GENOMIC DNA]</scope>
    <source>
        <strain evidence="4 5">ATCC BAA-252</strain>
    </source>
</reference>
<gene>
    <name evidence="4" type="ORF">JM93_00637</name>
</gene>
<sequence length="439" mass="46096">MGTLAAKIRRMPGQTSGTGLLPKERAKKPAREIVRETLTPQRLSMLSWAGAAALFACVGLASFQFAGGMRIDTVTAPEFAGMPLPGPGGSVETTASIRTPQPAIALYDQVASQNPSPGIELDEAQAGLLREEIIRLRRRLNALSEQNLSYSRRIAALEKQVALLEASTPAGSVLDREPIPLAKPTPHPIPPQPGIVSQAYNTPAQPAGTGTSAAAPSAEVSAPSARERIESVPAPETTGAFQKKTLEQIIAERKLSLPAPAPVRIVSLNKTIADGPVTTGSISPATSLLPPETAADTAQTAALSQTDASSEPAPAPADADPVSSLRPKLITPTAPAGRTKGGGKSKIRQTQFGALIGTYGSEDAAREAWIRFAKQNEERMRDLRPRILPAEPDGSTMTLLVGPFGNASEASVACLRLLEVKDLCRPTLFSGEELVITTR</sequence>
<dbReference type="RefSeq" id="WP_145340585.1">
    <property type="nucleotide sequence ID" value="NZ_VLLF01000001.1"/>
</dbReference>
<evidence type="ECO:0000313" key="4">
    <source>
        <dbReference type="EMBL" id="TWI93083.1"/>
    </source>
</evidence>
<keyword evidence="3" id="KW-0472">Membrane</keyword>
<dbReference type="OrthoDB" id="7674897at2"/>
<keyword evidence="1" id="KW-0175">Coiled coil</keyword>
<feature type="region of interest" description="Disordered" evidence="2">
    <location>
        <begin position="174"/>
        <end position="240"/>
    </location>
</feature>
<feature type="compositionally biased region" description="Polar residues" evidence="2">
    <location>
        <begin position="296"/>
        <end position="306"/>
    </location>
</feature>
<feature type="region of interest" description="Disordered" evidence="2">
    <location>
        <begin position="1"/>
        <end position="28"/>
    </location>
</feature>
<feature type="region of interest" description="Disordered" evidence="2">
    <location>
        <begin position="274"/>
        <end position="346"/>
    </location>
</feature>
<feature type="compositionally biased region" description="Low complexity" evidence="2">
    <location>
        <begin position="202"/>
        <end position="224"/>
    </location>
</feature>
<evidence type="ECO:0000256" key="3">
    <source>
        <dbReference type="SAM" id="Phobius"/>
    </source>
</evidence>
<accession>A0A562TI95</accession>
<evidence type="ECO:0000313" key="5">
    <source>
        <dbReference type="Proteomes" id="UP000320593"/>
    </source>
</evidence>
<evidence type="ECO:0000256" key="1">
    <source>
        <dbReference type="SAM" id="Coils"/>
    </source>
</evidence>
<proteinExistence type="predicted"/>
<dbReference type="Proteomes" id="UP000320593">
    <property type="component" value="Unassembled WGS sequence"/>
</dbReference>
<feature type="compositionally biased region" description="Low complexity" evidence="2">
    <location>
        <begin position="307"/>
        <end position="324"/>
    </location>
</feature>
<feature type="transmembrane region" description="Helical" evidence="3">
    <location>
        <begin position="45"/>
        <end position="66"/>
    </location>
</feature>
<comment type="caution">
    <text evidence="4">The sequence shown here is derived from an EMBL/GenBank/DDBJ whole genome shotgun (WGS) entry which is preliminary data.</text>
</comment>
<keyword evidence="3" id="KW-1133">Transmembrane helix</keyword>
<organism evidence="4 5">
    <name type="scientific">Roseibium hamelinense</name>
    <dbReference type="NCBI Taxonomy" id="150831"/>
    <lineage>
        <taxon>Bacteria</taxon>
        <taxon>Pseudomonadati</taxon>
        <taxon>Pseudomonadota</taxon>
        <taxon>Alphaproteobacteria</taxon>
        <taxon>Hyphomicrobiales</taxon>
        <taxon>Stappiaceae</taxon>
        <taxon>Roseibium</taxon>
    </lineage>
</organism>